<dbReference type="eggNOG" id="COG0304">
    <property type="taxonomic scope" value="Bacteria"/>
</dbReference>
<dbReference type="InterPro" id="IPR000794">
    <property type="entry name" value="Beta-ketoacyl_synthase"/>
</dbReference>
<dbReference type="AlphaFoldDB" id="F6DKS8"/>
<evidence type="ECO:0000313" key="7">
    <source>
        <dbReference type="Proteomes" id="UP000009234"/>
    </source>
</evidence>
<keyword evidence="7" id="KW-1185">Reference proteome</keyword>
<feature type="domain" description="Ketosynthase family 3 (KS3)" evidence="5">
    <location>
        <begin position="3"/>
        <end position="411"/>
    </location>
</feature>
<dbReference type="KEGG" id="dru:Desru_2204"/>
<dbReference type="Pfam" id="PF02801">
    <property type="entry name" value="Ketoacyl-synt_C"/>
    <property type="match status" value="1"/>
</dbReference>
<keyword evidence="2 4" id="KW-0808">Transferase</keyword>
<evidence type="ECO:0000313" key="6">
    <source>
        <dbReference type="EMBL" id="AEG60453.1"/>
    </source>
</evidence>
<proteinExistence type="inferred from homology"/>
<keyword evidence="3 6" id="KW-0012">Acyltransferase</keyword>
<evidence type="ECO:0000256" key="1">
    <source>
        <dbReference type="ARBA" id="ARBA00008467"/>
    </source>
</evidence>
<dbReference type="InterPro" id="IPR020841">
    <property type="entry name" value="PKS_Beta-ketoAc_synthase_dom"/>
</dbReference>
<evidence type="ECO:0000256" key="4">
    <source>
        <dbReference type="RuleBase" id="RU003694"/>
    </source>
</evidence>
<dbReference type="EC" id="2.3.1.179" evidence="6"/>
<protein>
    <submittedName>
        <fullName evidence="6">Beta-ketoacyl-acyl-carrier-protein synthase II</fullName>
        <ecNumber evidence="6">2.3.1.179</ecNumber>
    </submittedName>
</protein>
<dbReference type="PANTHER" id="PTHR11712:SF322">
    <property type="entry name" value="POLYKETIDE BETA-KETOACYL SYNTHASE 2-RELATED"/>
    <property type="match status" value="1"/>
</dbReference>
<dbReference type="Proteomes" id="UP000009234">
    <property type="component" value="Chromosome"/>
</dbReference>
<reference evidence="7" key="1">
    <citation type="submission" date="2011-05" db="EMBL/GenBank/DDBJ databases">
        <title>Complete sequence of Desulfotomaculum ruminis DSM 2154.</title>
        <authorList>
            <person name="Lucas S."/>
            <person name="Copeland A."/>
            <person name="Lapidus A."/>
            <person name="Cheng J.-F."/>
            <person name="Goodwin L."/>
            <person name="Pitluck S."/>
            <person name="Lu M."/>
            <person name="Detter J.C."/>
            <person name="Han C."/>
            <person name="Tapia R."/>
            <person name="Land M."/>
            <person name="Hauser L."/>
            <person name="Kyrpides N."/>
            <person name="Ivanova N."/>
            <person name="Mikhailova N."/>
            <person name="Pagani I."/>
            <person name="Stams A.J.M."/>
            <person name="Plugge C.M."/>
            <person name="Muyzer G."/>
            <person name="Kuever J."/>
            <person name="Parshina S.N."/>
            <person name="Ivanova A.E."/>
            <person name="Nazina T.N."/>
            <person name="Brambilla E."/>
            <person name="Spring S."/>
            <person name="Klenk H.-P."/>
            <person name="Woyke T."/>
        </authorList>
    </citation>
    <scope>NUCLEOTIDE SEQUENCE [LARGE SCALE GENOMIC DNA]</scope>
    <source>
        <strain evidence="7">ATCC 23193 / DSM 2154 / NCIB 8452 / DL</strain>
    </source>
</reference>
<reference evidence="6 7" key="2">
    <citation type="journal article" date="2012" name="Stand. Genomic Sci.">
        <title>Complete genome sequence of the sulfate-reducing firmicute Desulfotomaculum ruminis type strain (DL(T)).</title>
        <authorList>
            <person name="Spring S."/>
            <person name="Visser M."/>
            <person name="Lu M."/>
            <person name="Copeland A."/>
            <person name="Lapidus A."/>
            <person name="Lucas S."/>
            <person name="Cheng J.F."/>
            <person name="Han C."/>
            <person name="Tapia R."/>
            <person name="Goodwin L.A."/>
            <person name="Pitluck S."/>
            <person name="Ivanova N."/>
            <person name="Land M."/>
            <person name="Hauser L."/>
            <person name="Larimer F."/>
            <person name="Rohde M."/>
            <person name="Goker M."/>
            <person name="Detter J.C."/>
            <person name="Kyrpides N.C."/>
            <person name="Woyke T."/>
            <person name="Schaap P.J."/>
            <person name="Plugge C.M."/>
            <person name="Muyzer G."/>
            <person name="Kuever J."/>
            <person name="Pereira I.A."/>
            <person name="Parshina S.N."/>
            <person name="Bernier-Latmani R."/>
            <person name="Stams A.J."/>
            <person name="Klenk H.P."/>
        </authorList>
    </citation>
    <scope>NUCLEOTIDE SEQUENCE [LARGE SCALE GENOMIC DNA]</scope>
    <source>
        <strain evidence="7">ATCC 23193 / DSM 2154 / NCIB 8452 / DL</strain>
    </source>
</reference>
<name>F6DKS8_DESRL</name>
<organism evidence="6 7">
    <name type="scientific">Desulforamulus ruminis (strain ATCC 23193 / DSM 2154 / NCIMB 8452 / DL)</name>
    <name type="common">Desulfotomaculum ruminis</name>
    <dbReference type="NCBI Taxonomy" id="696281"/>
    <lineage>
        <taxon>Bacteria</taxon>
        <taxon>Bacillati</taxon>
        <taxon>Bacillota</taxon>
        <taxon>Clostridia</taxon>
        <taxon>Eubacteriales</taxon>
        <taxon>Peptococcaceae</taxon>
        <taxon>Desulforamulus</taxon>
    </lineage>
</organism>
<dbReference type="Gene3D" id="3.40.47.10">
    <property type="match status" value="2"/>
</dbReference>
<evidence type="ECO:0000256" key="3">
    <source>
        <dbReference type="ARBA" id="ARBA00023315"/>
    </source>
</evidence>
<comment type="similarity">
    <text evidence="1 4">Belongs to the thiolase-like superfamily. Beta-ketoacyl-ACP synthases family.</text>
</comment>
<dbReference type="STRING" id="696281.Desru_2204"/>
<dbReference type="SUPFAM" id="SSF53901">
    <property type="entry name" value="Thiolase-like"/>
    <property type="match status" value="2"/>
</dbReference>
<evidence type="ECO:0000259" key="5">
    <source>
        <dbReference type="PROSITE" id="PS52004"/>
    </source>
</evidence>
<dbReference type="PANTHER" id="PTHR11712">
    <property type="entry name" value="POLYKETIDE SYNTHASE-RELATED"/>
    <property type="match status" value="1"/>
</dbReference>
<dbReference type="EMBL" id="CP002780">
    <property type="protein sequence ID" value="AEG60453.1"/>
    <property type="molecule type" value="Genomic_DNA"/>
</dbReference>
<accession>F6DKS8</accession>
<dbReference type="HOGENOM" id="CLU_000022_69_2_9"/>
<dbReference type="RefSeq" id="WP_013842212.1">
    <property type="nucleotide sequence ID" value="NC_015589.1"/>
</dbReference>
<dbReference type="GO" id="GO:0004315">
    <property type="term" value="F:3-oxoacyl-[acyl-carrier-protein] synthase activity"/>
    <property type="evidence" value="ECO:0007669"/>
    <property type="project" value="UniProtKB-EC"/>
</dbReference>
<dbReference type="InterPro" id="IPR014030">
    <property type="entry name" value="Ketoacyl_synth_N"/>
</dbReference>
<evidence type="ECO:0000256" key="2">
    <source>
        <dbReference type="ARBA" id="ARBA00022679"/>
    </source>
</evidence>
<dbReference type="PROSITE" id="PS52004">
    <property type="entry name" value="KS3_2"/>
    <property type="match status" value="1"/>
</dbReference>
<sequence length="413" mass="46499">MMKNRAVLTGMGMVSPMGFGVEENWCKINRPDGKLCEVNFSTYHLEDPPDIQYYEVDKNRVKEYFPSQLMKRMDYFIAYALIASKEAIQKAQLDQEIKENAQRIGVSIGSTFGGMGFAERESLRFKQYVQKHCYPKISPYLSIAMFQCAASGQVSILNGLQGKIYSIPNGNTSGIDTIINAVQCINTNNVDVMLVGSSEAPITPFCLSSLFELGKLSQEGPDHHPYIFSEQNKGFFLGEGSGMLVIENYAYAQKRKAKIYAEILGCYSTMDKDVTIAGKRCLEKIFKRYDIQKKDIDLIMAYGEGTSNDKKEIEILASVFGEELLSNIPITANKCIMGHALAASSAFDMILGNLCMQYNHIFHMNQGDDRQLINENQWNYVKNKKLQKDIRCVLCYAISFGGNFSAVIFRKMD</sequence>
<dbReference type="InterPro" id="IPR016039">
    <property type="entry name" value="Thiolase-like"/>
</dbReference>
<gene>
    <name evidence="6" type="ordered locus">Desru_2204</name>
</gene>
<dbReference type="Pfam" id="PF00109">
    <property type="entry name" value="ketoacyl-synt"/>
    <property type="match status" value="1"/>
</dbReference>
<dbReference type="GO" id="GO:0006633">
    <property type="term" value="P:fatty acid biosynthetic process"/>
    <property type="evidence" value="ECO:0007669"/>
    <property type="project" value="TreeGrafter"/>
</dbReference>
<dbReference type="InterPro" id="IPR014031">
    <property type="entry name" value="Ketoacyl_synth_C"/>
</dbReference>